<reference evidence="3 4" key="1">
    <citation type="journal article" date="2016" name="Nat. Commun.">
        <title>Thousands of microbial genomes shed light on interconnected biogeochemical processes in an aquifer system.</title>
        <authorList>
            <person name="Anantharaman K."/>
            <person name="Brown C.T."/>
            <person name="Hug L.A."/>
            <person name="Sharon I."/>
            <person name="Castelle C.J."/>
            <person name="Probst A.J."/>
            <person name="Thomas B.C."/>
            <person name="Singh A."/>
            <person name="Wilkins M.J."/>
            <person name="Karaoz U."/>
            <person name="Brodie E.L."/>
            <person name="Williams K.H."/>
            <person name="Hubbard S.S."/>
            <person name="Banfield J.F."/>
        </authorList>
    </citation>
    <scope>NUCLEOTIDE SEQUENCE [LARGE SCALE GENOMIC DNA]</scope>
</reference>
<accession>A0A1F6PFZ2</accession>
<organism evidence="3 4">
    <name type="scientific">Candidatus Magasanikbacteria bacterium RIFOXYD2_FULL_41_14</name>
    <dbReference type="NCBI Taxonomy" id="1798709"/>
    <lineage>
        <taxon>Bacteria</taxon>
        <taxon>Candidatus Magasanikiibacteriota</taxon>
    </lineage>
</organism>
<keyword evidence="1" id="KW-1133">Transmembrane helix</keyword>
<dbReference type="InterPro" id="IPR035681">
    <property type="entry name" value="ComA-like_MBL"/>
</dbReference>
<evidence type="ECO:0000256" key="1">
    <source>
        <dbReference type="SAM" id="Phobius"/>
    </source>
</evidence>
<comment type="caution">
    <text evidence="3">The sequence shown here is derived from an EMBL/GenBank/DDBJ whole genome shotgun (WGS) entry which is preliminary data.</text>
</comment>
<dbReference type="AlphaFoldDB" id="A0A1F6PFZ2"/>
<name>A0A1F6PFZ2_9BACT</name>
<evidence type="ECO:0000313" key="3">
    <source>
        <dbReference type="EMBL" id="OGH95096.1"/>
    </source>
</evidence>
<evidence type="ECO:0000259" key="2">
    <source>
        <dbReference type="Pfam" id="PF00753"/>
    </source>
</evidence>
<keyword evidence="1" id="KW-0472">Membrane</keyword>
<dbReference type="PANTHER" id="PTHR30619:SF1">
    <property type="entry name" value="RECOMBINATION PROTEIN 2"/>
    <property type="match status" value="1"/>
</dbReference>
<dbReference type="Gene3D" id="3.60.15.10">
    <property type="entry name" value="Ribonuclease Z/Hydroxyacylglutathione hydrolase-like"/>
    <property type="match status" value="1"/>
</dbReference>
<keyword evidence="1" id="KW-0812">Transmembrane</keyword>
<dbReference type="InterPro" id="IPR036866">
    <property type="entry name" value="RibonucZ/Hydroxyglut_hydro"/>
</dbReference>
<dbReference type="InterPro" id="IPR001279">
    <property type="entry name" value="Metallo-B-lactamas"/>
</dbReference>
<dbReference type="InterPro" id="IPR052159">
    <property type="entry name" value="Competence_DNA_uptake"/>
</dbReference>
<dbReference type="EMBL" id="MFRE01000004">
    <property type="protein sequence ID" value="OGH95096.1"/>
    <property type="molecule type" value="Genomic_DNA"/>
</dbReference>
<dbReference type="Proteomes" id="UP000178254">
    <property type="component" value="Unassembled WGS sequence"/>
</dbReference>
<dbReference type="Pfam" id="PF00753">
    <property type="entry name" value="Lactamase_B"/>
    <property type="match status" value="1"/>
</dbReference>
<dbReference type="STRING" id="1798709.A2538_04120"/>
<sequence>MFSKFKIALIIFAVIVASFFIYDDWQKYHDKNFQVIFFNVGQGDSALIKFHNGEKMLVDCGPNKTVLARLGNYLSFFDRTIDYLVITHPDLDHYGGCADVVQRYHVKNILENGDQSKTDSYFSEWNKVADVSGANRQIVKDFDNWDIASTTINWLYPNSNVKVEKDDSNNRSIVFKLTDIFGSFMFTGDAEIPLENALLKKYCVTASTASSPPPLQGGGIVASPLLSKEGVGGGFVCPTIQADYLKVGHHGSDSSSGVDWLAVVAPKTVVVSVGKNNFGHPSLRVMRNILRAGAEILRTDEIGDIIAKP</sequence>
<protein>
    <recommendedName>
        <fullName evidence="2">Metallo-beta-lactamase domain-containing protein</fullName>
    </recommendedName>
</protein>
<evidence type="ECO:0000313" key="4">
    <source>
        <dbReference type="Proteomes" id="UP000178254"/>
    </source>
</evidence>
<feature type="domain" description="Metallo-beta-lactamase" evidence="2">
    <location>
        <begin position="40"/>
        <end position="112"/>
    </location>
</feature>
<dbReference type="SUPFAM" id="SSF56281">
    <property type="entry name" value="Metallo-hydrolase/oxidoreductase"/>
    <property type="match status" value="1"/>
</dbReference>
<dbReference type="CDD" id="cd07731">
    <property type="entry name" value="ComA-like_MBL-fold"/>
    <property type="match status" value="1"/>
</dbReference>
<feature type="transmembrane region" description="Helical" evidence="1">
    <location>
        <begin position="7"/>
        <end position="25"/>
    </location>
</feature>
<gene>
    <name evidence="3" type="ORF">A2538_04120</name>
</gene>
<proteinExistence type="predicted"/>
<dbReference type="PANTHER" id="PTHR30619">
    <property type="entry name" value="DNA INTERNALIZATION/COMPETENCE PROTEIN COMEC/REC2"/>
    <property type="match status" value="1"/>
</dbReference>